<protein>
    <submittedName>
        <fullName evidence="1">Uncharacterized protein</fullName>
    </submittedName>
</protein>
<dbReference type="AlphaFoldDB" id="W9XIP5"/>
<sequence>MESLTDRKRHQQCGPLHEIIQDRREKTTGMKPAWYYLAQSKMPELRKEAVRLLQDQYRLEALSGDQTTTTHKWAQVEHQLREKMPTEFHTLDRLQQHVEIWTVCNKEKIAQLFQGAITEAERLNVLLGPTIDIAGPAEALRQG</sequence>
<keyword evidence="2" id="KW-1185">Reference proteome</keyword>
<gene>
    <name evidence="1" type="ORF">A1O3_10388</name>
</gene>
<dbReference type="EMBL" id="AMGY01000011">
    <property type="protein sequence ID" value="EXJ77230.1"/>
    <property type="molecule type" value="Genomic_DNA"/>
</dbReference>
<comment type="caution">
    <text evidence="1">The sequence shown here is derived from an EMBL/GenBank/DDBJ whole genome shotgun (WGS) entry which is preliminary data.</text>
</comment>
<dbReference type="Proteomes" id="UP000019478">
    <property type="component" value="Unassembled WGS sequence"/>
</dbReference>
<proteinExistence type="predicted"/>
<dbReference type="OrthoDB" id="4159351at2759"/>
<reference evidence="1 2" key="1">
    <citation type="submission" date="2013-03" db="EMBL/GenBank/DDBJ databases">
        <title>The Genome Sequence of Capronia epimyces CBS 606.96.</title>
        <authorList>
            <consortium name="The Broad Institute Genomics Platform"/>
            <person name="Cuomo C."/>
            <person name="de Hoog S."/>
            <person name="Gorbushina A."/>
            <person name="Walker B."/>
            <person name="Young S.K."/>
            <person name="Zeng Q."/>
            <person name="Gargeya S."/>
            <person name="Fitzgerald M."/>
            <person name="Haas B."/>
            <person name="Abouelleil A."/>
            <person name="Allen A.W."/>
            <person name="Alvarado L."/>
            <person name="Arachchi H.M."/>
            <person name="Berlin A.M."/>
            <person name="Chapman S.B."/>
            <person name="Gainer-Dewar J."/>
            <person name="Goldberg J."/>
            <person name="Griggs A."/>
            <person name="Gujja S."/>
            <person name="Hansen M."/>
            <person name="Howarth C."/>
            <person name="Imamovic A."/>
            <person name="Ireland A."/>
            <person name="Larimer J."/>
            <person name="McCowan C."/>
            <person name="Murphy C."/>
            <person name="Pearson M."/>
            <person name="Poon T.W."/>
            <person name="Priest M."/>
            <person name="Roberts A."/>
            <person name="Saif S."/>
            <person name="Shea T."/>
            <person name="Sisk P."/>
            <person name="Sykes S."/>
            <person name="Wortman J."/>
            <person name="Nusbaum C."/>
            <person name="Birren B."/>
        </authorList>
    </citation>
    <scope>NUCLEOTIDE SEQUENCE [LARGE SCALE GENOMIC DNA]</scope>
    <source>
        <strain evidence="1 2">CBS 606.96</strain>
    </source>
</reference>
<name>W9XIP5_9EURO</name>
<evidence type="ECO:0000313" key="1">
    <source>
        <dbReference type="EMBL" id="EXJ77230.1"/>
    </source>
</evidence>
<dbReference type="RefSeq" id="XP_007738668.1">
    <property type="nucleotide sequence ID" value="XM_007740478.1"/>
</dbReference>
<organism evidence="1 2">
    <name type="scientific">Capronia epimyces CBS 606.96</name>
    <dbReference type="NCBI Taxonomy" id="1182542"/>
    <lineage>
        <taxon>Eukaryota</taxon>
        <taxon>Fungi</taxon>
        <taxon>Dikarya</taxon>
        <taxon>Ascomycota</taxon>
        <taxon>Pezizomycotina</taxon>
        <taxon>Eurotiomycetes</taxon>
        <taxon>Chaetothyriomycetidae</taxon>
        <taxon>Chaetothyriales</taxon>
        <taxon>Herpotrichiellaceae</taxon>
        <taxon>Capronia</taxon>
    </lineage>
</organism>
<dbReference type="HOGENOM" id="CLU_1805928_0_0_1"/>
<evidence type="ECO:0000313" key="2">
    <source>
        <dbReference type="Proteomes" id="UP000019478"/>
    </source>
</evidence>
<dbReference type="GeneID" id="19174468"/>
<accession>W9XIP5</accession>